<dbReference type="PIRSF" id="PIRSF001549">
    <property type="entry name" value="His-tRNA_synth"/>
    <property type="match status" value="1"/>
</dbReference>
<dbReference type="InterPro" id="IPR004516">
    <property type="entry name" value="HisRS/HisZ"/>
</dbReference>
<comment type="pathway">
    <text evidence="2 9">Amino-acid biosynthesis; L-histidine biosynthesis; L-histidine from 5-phospho-alpha-D-ribose 1-diphosphate: step 1/9.</text>
</comment>
<evidence type="ECO:0000313" key="12">
    <source>
        <dbReference type="EMBL" id="SEN47995.1"/>
    </source>
</evidence>
<evidence type="ECO:0000256" key="7">
    <source>
        <dbReference type="ARBA" id="ARBA00023102"/>
    </source>
</evidence>
<feature type="domain" description="Class II Histidinyl-tRNA synthetase (HisRS)-like catalytic core" evidence="11">
    <location>
        <begin position="16"/>
        <end position="309"/>
    </location>
</feature>
<dbReference type="GO" id="GO:0000105">
    <property type="term" value="P:L-histidine biosynthetic process"/>
    <property type="evidence" value="ECO:0007669"/>
    <property type="project" value="UniProtKB-UniRule"/>
</dbReference>
<evidence type="ECO:0000256" key="1">
    <source>
        <dbReference type="ARBA" id="ARBA00004496"/>
    </source>
</evidence>
<name>A0A1H8GVV4_9BACI</name>
<dbReference type="UniPathway" id="UPA00031">
    <property type="reaction ID" value="UER00006"/>
</dbReference>
<dbReference type="Gene3D" id="3.30.930.10">
    <property type="entry name" value="Bira Bifunctional Protein, Domain 2"/>
    <property type="match status" value="1"/>
</dbReference>
<dbReference type="GO" id="GO:0006427">
    <property type="term" value="P:histidyl-tRNA aminoacylation"/>
    <property type="evidence" value="ECO:0007669"/>
    <property type="project" value="TreeGrafter"/>
</dbReference>
<feature type="binding site" evidence="10">
    <location>
        <begin position="264"/>
        <end position="265"/>
    </location>
    <ligand>
        <name>L-histidine</name>
        <dbReference type="ChEBI" id="CHEBI:57595"/>
    </ligand>
</feature>
<dbReference type="EMBL" id="FODJ01000001">
    <property type="protein sequence ID" value="SEN47995.1"/>
    <property type="molecule type" value="Genomic_DNA"/>
</dbReference>
<feature type="binding site" evidence="10">
    <location>
        <position position="116"/>
    </location>
    <ligand>
        <name>L-histidine</name>
        <dbReference type="ChEBI" id="CHEBI:57595"/>
    </ligand>
</feature>
<feature type="binding site" evidence="10">
    <location>
        <begin position="79"/>
        <end position="81"/>
    </location>
    <ligand>
        <name>L-histidine</name>
        <dbReference type="ChEBI" id="CHEBI:57595"/>
    </ligand>
</feature>
<evidence type="ECO:0000256" key="4">
    <source>
        <dbReference type="ARBA" id="ARBA00020397"/>
    </source>
</evidence>
<comment type="function">
    <text evidence="8 9">Required for the first step of histidine biosynthesis. May allow the feedback regulation of ATP phosphoribosyltransferase activity by histidine.</text>
</comment>
<dbReference type="GO" id="GO:0016757">
    <property type="term" value="F:glycosyltransferase activity"/>
    <property type="evidence" value="ECO:0007669"/>
    <property type="project" value="UniProtKB-KW"/>
</dbReference>
<keyword evidence="12" id="KW-0808">Transferase</keyword>
<dbReference type="AlphaFoldDB" id="A0A1H8GVV4"/>
<dbReference type="Pfam" id="PF13393">
    <property type="entry name" value="tRNA-synt_His"/>
    <property type="match status" value="1"/>
</dbReference>
<proteinExistence type="inferred from homology"/>
<dbReference type="GO" id="GO:0005737">
    <property type="term" value="C:cytoplasm"/>
    <property type="evidence" value="ECO:0007669"/>
    <property type="project" value="UniProtKB-SubCell"/>
</dbReference>
<dbReference type="RefSeq" id="WP_245751538.1">
    <property type="nucleotide sequence ID" value="NZ_FODJ01000001.1"/>
</dbReference>
<comment type="miscellaneous">
    <text evidence="9">This function is generally fulfilled by the C-terminal part of HisG, which is missing in some bacteria such as this one.</text>
</comment>
<gene>
    <name evidence="9" type="primary">hisZ</name>
    <name evidence="12" type="ORF">SAMN04488134_101182</name>
</gene>
<keyword evidence="13" id="KW-1185">Reference proteome</keyword>
<organism evidence="12 13">
    <name type="scientific">Amphibacillus marinus</name>
    <dbReference type="NCBI Taxonomy" id="872970"/>
    <lineage>
        <taxon>Bacteria</taxon>
        <taxon>Bacillati</taxon>
        <taxon>Bacillota</taxon>
        <taxon>Bacilli</taxon>
        <taxon>Bacillales</taxon>
        <taxon>Bacillaceae</taxon>
        <taxon>Amphibacillus</taxon>
    </lineage>
</organism>
<dbReference type="InterPro" id="IPR045864">
    <property type="entry name" value="aa-tRNA-synth_II/BPL/LPL"/>
</dbReference>
<dbReference type="HAMAP" id="MF_00125">
    <property type="entry name" value="HisZ"/>
    <property type="match status" value="1"/>
</dbReference>
<evidence type="ECO:0000256" key="5">
    <source>
        <dbReference type="ARBA" id="ARBA00022490"/>
    </source>
</evidence>
<evidence type="ECO:0000256" key="2">
    <source>
        <dbReference type="ARBA" id="ARBA00004667"/>
    </source>
</evidence>
<keyword evidence="7 9" id="KW-0368">Histidine biosynthesis</keyword>
<dbReference type="Proteomes" id="UP000199300">
    <property type="component" value="Unassembled WGS sequence"/>
</dbReference>
<dbReference type="PANTHER" id="PTHR43707:SF6">
    <property type="entry name" value="ATP PHOSPHORIBOSYLTRANSFERASE REGULATORY SUBUNIT"/>
    <property type="match status" value="1"/>
</dbReference>
<dbReference type="InterPro" id="IPR004517">
    <property type="entry name" value="HisZ"/>
</dbReference>
<feature type="binding site" evidence="10">
    <location>
        <position position="120"/>
    </location>
    <ligand>
        <name>L-histidine</name>
        <dbReference type="ChEBI" id="CHEBI:57595"/>
    </ligand>
</feature>
<evidence type="ECO:0000256" key="8">
    <source>
        <dbReference type="ARBA" id="ARBA00025246"/>
    </source>
</evidence>
<evidence type="ECO:0000256" key="9">
    <source>
        <dbReference type="HAMAP-Rule" id="MF_00125"/>
    </source>
</evidence>
<evidence type="ECO:0000256" key="10">
    <source>
        <dbReference type="PIRSR" id="PIRSR001549-1"/>
    </source>
</evidence>
<sequence>MNRLFLPAGSQDQVGDRLNNKAKLNETFRRVVRGRDFQAIETPVVEYAQTFTNPHVGMNLSKLLKWFDRDGEIEVLRSDWTTAIARALMNQNAAQLKWFYQGSVFRNDTSGIESRQAGIEIIRTDPLLGEMESLLTAVAYLKEIDVRNYIIELGHTGLFDYLIKSLELNQETEEQLRLALYDKKQDAIYQIINKREHNEIAQDLVELTKAFGGKEVLVRYGLRWQDRPELVAILNQLQQLVAVLEQIGVPEVIVDLGRVKELPYYSGTMFRGYLKPSGKTCFSGGRYDKLYAQFNEDITAIGLAFDIDVLTEVLKPEPVKPRICLVACPQTHLKAELMRKDFPNGQVDIRYQIPATGLYDQVIQIADEVKE</sequence>
<accession>A0A1H8GVV4</accession>
<comment type="subcellular location">
    <subcellularLocation>
        <location evidence="1 9">Cytoplasm</location>
    </subcellularLocation>
</comment>
<comment type="subunit">
    <text evidence="9">Heteromultimer composed of HisG and HisZ subunits.</text>
</comment>
<keyword evidence="12" id="KW-0328">Glycosyltransferase</keyword>
<protein>
    <recommendedName>
        <fullName evidence="4 9">ATP phosphoribosyltransferase regulatory subunit</fullName>
    </recommendedName>
</protein>
<comment type="similarity">
    <text evidence="3 9">Belongs to the class-II aminoacyl-tRNA synthetase family. HisZ subfamily.</text>
</comment>
<dbReference type="STRING" id="872970.SAMN04488134_101182"/>
<dbReference type="GO" id="GO:0004821">
    <property type="term" value="F:histidine-tRNA ligase activity"/>
    <property type="evidence" value="ECO:0007669"/>
    <property type="project" value="TreeGrafter"/>
</dbReference>
<keyword evidence="6 9" id="KW-0028">Amino-acid biosynthesis</keyword>
<dbReference type="SUPFAM" id="SSF55681">
    <property type="entry name" value="Class II aaRS and biotin synthetases"/>
    <property type="match status" value="1"/>
</dbReference>
<keyword evidence="5 9" id="KW-0963">Cytoplasm</keyword>
<dbReference type="GO" id="GO:0140096">
    <property type="term" value="F:catalytic activity, acting on a protein"/>
    <property type="evidence" value="ECO:0007669"/>
    <property type="project" value="UniProtKB-ARBA"/>
</dbReference>
<reference evidence="12 13" key="1">
    <citation type="submission" date="2016-10" db="EMBL/GenBank/DDBJ databases">
        <authorList>
            <person name="de Groot N.N."/>
        </authorList>
    </citation>
    <scope>NUCLEOTIDE SEQUENCE [LARGE SCALE GENOMIC DNA]</scope>
    <source>
        <strain evidence="12 13">CGMCC 1.10434</strain>
    </source>
</reference>
<evidence type="ECO:0000313" key="13">
    <source>
        <dbReference type="Proteomes" id="UP000199300"/>
    </source>
</evidence>
<feature type="binding site" evidence="10">
    <location>
        <position position="106"/>
    </location>
    <ligand>
        <name>L-histidine</name>
        <dbReference type="ChEBI" id="CHEBI:57595"/>
    </ligand>
</feature>
<evidence type="ECO:0000259" key="11">
    <source>
        <dbReference type="Pfam" id="PF13393"/>
    </source>
</evidence>
<dbReference type="InterPro" id="IPR041715">
    <property type="entry name" value="HisRS-like_core"/>
</dbReference>
<evidence type="ECO:0000256" key="3">
    <source>
        <dbReference type="ARBA" id="ARBA00005539"/>
    </source>
</evidence>
<evidence type="ECO:0000256" key="6">
    <source>
        <dbReference type="ARBA" id="ARBA00022605"/>
    </source>
</evidence>
<dbReference type="PANTHER" id="PTHR43707">
    <property type="entry name" value="HISTIDYL-TRNA SYNTHETASE"/>
    <property type="match status" value="1"/>
</dbReference>